<feature type="compositionally biased region" description="Polar residues" evidence="1">
    <location>
        <begin position="132"/>
        <end position="147"/>
    </location>
</feature>
<keyword evidence="2" id="KW-0812">Transmembrane</keyword>
<feature type="compositionally biased region" description="Low complexity" evidence="1">
    <location>
        <begin position="148"/>
        <end position="166"/>
    </location>
</feature>
<keyword evidence="2" id="KW-1133">Transmembrane helix</keyword>
<dbReference type="EMBL" id="JBANRG010000053">
    <property type="protein sequence ID" value="KAK7443752.1"/>
    <property type="molecule type" value="Genomic_DNA"/>
</dbReference>
<evidence type="ECO:0000313" key="4">
    <source>
        <dbReference type="Proteomes" id="UP001498398"/>
    </source>
</evidence>
<dbReference type="Proteomes" id="UP001498398">
    <property type="component" value="Unassembled WGS sequence"/>
</dbReference>
<evidence type="ECO:0000256" key="2">
    <source>
        <dbReference type="SAM" id="Phobius"/>
    </source>
</evidence>
<keyword evidence="2" id="KW-0472">Membrane</keyword>
<keyword evidence="4" id="KW-1185">Reference proteome</keyword>
<protein>
    <submittedName>
        <fullName evidence="3">Uncharacterized protein</fullName>
    </submittedName>
</protein>
<reference evidence="3 4" key="1">
    <citation type="submission" date="2024-01" db="EMBL/GenBank/DDBJ databases">
        <title>A draft genome for the cacao thread blight pathogen Marasmiellus scandens.</title>
        <authorList>
            <person name="Baruah I.K."/>
            <person name="Leung J."/>
            <person name="Bukari Y."/>
            <person name="Amoako-Attah I."/>
            <person name="Meinhardt L.W."/>
            <person name="Bailey B.A."/>
            <person name="Cohen S.P."/>
        </authorList>
    </citation>
    <scope>NUCLEOTIDE SEQUENCE [LARGE SCALE GENOMIC DNA]</scope>
    <source>
        <strain evidence="3 4">GH-19</strain>
    </source>
</reference>
<evidence type="ECO:0000313" key="3">
    <source>
        <dbReference type="EMBL" id="KAK7443752.1"/>
    </source>
</evidence>
<organism evidence="3 4">
    <name type="scientific">Marasmiellus scandens</name>
    <dbReference type="NCBI Taxonomy" id="2682957"/>
    <lineage>
        <taxon>Eukaryota</taxon>
        <taxon>Fungi</taxon>
        <taxon>Dikarya</taxon>
        <taxon>Basidiomycota</taxon>
        <taxon>Agaricomycotina</taxon>
        <taxon>Agaricomycetes</taxon>
        <taxon>Agaricomycetidae</taxon>
        <taxon>Agaricales</taxon>
        <taxon>Marasmiineae</taxon>
        <taxon>Omphalotaceae</taxon>
        <taxon>Marasmiellus</taxon>
    </lineage>
</organism>
<feature type="transmembrane region" description="Helical" evidence="2">
    <location>
        <begin position="24"/>
        <end position="47"/>
    </location>
</feature>
<sequence>MVRSLMKVLSRRADDNMSSLRNKFIAGSVAGAIGILFIVSLLLYYFLWYRPRRLRLQNRDRLRTPPGPSRRGSAISAISAHPENGINTHGAKKEPMNNDSNDTDTKPEMSERQGMSGGVTTPSAAIPPSALTRPSSVVDTPSRSSFHSSTDVGSSRSSTSSGEGVPVPVPSPDLSRPSSYASFKMNRNTNGGLRPGGPRGPLPNGRSGSSKRPISTYGNGHGERRPSPLNPSCRSNEPLSPIEEVKTPSTIATRASWLSVALPSRVQSMLLPMRRQDATIQEVRRSQVLG</sequence>
<evidence type="ECO:0000256" key="1">
    <source>
        <dbReference type="SAM" id="MobiDB-lite"/>
    </source>
</evidence>
<feature type="region of interest" description="Disordered" evidence="1">
    <location>
        <begin position="60"/>
        <end position="242"/>
    </location>
</feature>
<gene>
    <name evidence="3" type="ORF">VKT23_015535</name>
</gene>
<name>A0ABR1J1R8_9AGAR</name>
<comment type="caution">
    <text evidence="3">The sequence shown here is derived from an EMBL/GenBank/DDBJ whole genome shotgun (WGS) entry which is preliminary data.</text>
</comment>
<proteinExistence type="predicted"/>
<accession>A0ABR1J1R8</accession>